<organism evidence="10 11">
    <name type="scientific">Asticcacaulis machinosus</name>
    <dbReference type="NCBI Taxonomy" id="2984211"/>
    <lineage>
        <taxon>Bacteria</taxon>
        <taxon>Pseudomonadati</taxon>
        <taxon>Pseudomonadota</taxon>
        <taxon>Alphaproteobacteria</taxon>
        <taxon>Caulobacterales</taxon>
        <taxon>Caulobacteraceae</taxon>
        <taxon>Asticcacaulis</taxon>
    </lineage>
</organism>
<dbReference type="RefSeq" id="WP_272745900.1">
    <property type="nucleotide sequence ID" value="NZ_JAQQKV010000004.1"/>
</dbReference>
<keyword evidence="4 10" id="KW-0067">ATP-binding</keyword>
<evidence type="ECO:0000256" key="1">
    <source>
        <dbReference type="ARBA" id="ARBA00004651"/>
    </source>
</evidence>
<dbReference type="SMART" id="SM00382">
    <property type="entry name" value="AAA"/>
    <property type="match status" value="1"/>
</dbReference>
<evidence type="ECO:0000313" key="11">
    <source>
        <dbReference type="Proteomes" id="UP001218579"/>
    </source>
</evidence>
<dbReference type="Pfam" id="PF00005">
    <property type="entry name" value="ABC_tran"/>
    <property type="match status" value="1"/>
</dbReference>
<reference evidence="10 11" key="1">
    <citation type="submission" date="2023-01" db="EMBL/GenBank/DDBJ databases">
        <title>Novel species of the genus Asticcacaulis isolated from rivers.</title>
        <authorList>
            <person name="Lu H."/>
        </authorList>
    </citation>
    <scope>NUCLEOTIDE SEQUENCE [LARGE SCALE GENOMIC DNA]</scope>
    <source>
        <strain evidence="10 11">LKC15W</strain>
    </source>
</reference>
<feature type="domain" description="ABC transmembrane type-1" evidence="9">
    <location>
        <begin position="45"/>
        <end position="332"/>
    </location>
</feature>
<dbReference type="InterPro" id="IPR003439">
    <property type="entry name" value="ABC_transporter-like_ATP-bd"/>
</dbReference>
<dbReference type="GO" id="GO:0005524">
    <property type="term" value="F:ATP binding"/>
    <property type="evidence" value="ECO:0007669"/>
    <property type="project" value="UniProtKB-KW"/>
</dbReference>
<evidence type="ECO:0000256" key="3">
    <source>
        <dbReference type="ARBA" id="ARBA00022741"/>
    </source>
</evidence>
<dbReference type="Gene3D" id="1.20.1560.10">
    <property type="entry name" value="ABC transporter type 1, transmembrane domain"/>
    <property type="match status" value="1"/>
</dbReference>
<dbReference type="Pfam" id="PF00664">
    <property type="entry name" value="ABC_membrane"/>
    <property type="match status" value="1"/>
</dbReference>
<keyword evidence="3" id="KW-0547">Nucleotide-binding</keyword>
<proteinExistence type="predicted"/>
<sequence>MILTPLFNFFESLIKPFRDYPAVTPPTTVRGFFTHFLRQVWPVFAVLLVVGLAFTLTEVMVFQYMARVIDILTHADQARLWAEHGREFIIMLLVLGVLSPALLGLHSLILQQAIATNLPTLIRWQSHRHVVRQSLSFFSNDYAGRVASKVVDTASSIRNTLVTLCDTFLYVIVYFTSAIVLFFSADPRLVLPVVIWMALYVLMCLRFVPRLSKASEEGSEARSSLVGRVVDSYTNIQTVKLFANTRREDDYVRDALDFNGKKWQVQQRLITTLDIGVAVLNASLLVSTGVLAVWLWSSGSISVGAIALVGALTQRLLNMSGWVMFQVTSLFENIGTVQNGMETISRNHSVVDANDARELNVSRGEIRFEDVEFGYGESGRPALNGINLTIAPGEKIGLVGPSGAGKSTLVNLFLRLYDLTGGRILIDGQDISAVTQESLRSHIGMVTQDTSLLHRSIRDNIGYARQGASDDDIMEAAARAHAASFIPALVDSKGRTGLEAHVGERGVKLSGGQRQRIAIARVLLKNAPMLVLDEATSALDSEVEAAIQDSLIDLMAGKTVIAIAHRLSTIARMDRLVVMDGGQIVETGTHAELIASNGLYARLWARQTGGFIAEDVAVKTPDLELTEHD</sequence>
<feature type="transmembrane region" description="Helical" evidence="7">
    <location>
        <begin position="269"/>
        <end position="287"/>
    </location>
</feature>
<accession>A0ABT5HN44</accession>
<evidence type="ECO:0000259" key="9">
    <source>
        <dbReference type="PROSITE" id="PS50929"/>
    </source>
</evidence>
<gene>
    <name evidence="10" type="ORF">PQU98_15645</name>
</gene>
<evidence type="ECO:0000256" key="2">
    <source>
        <dbReference type="ARBA" id="ARBA00022692"/>
    </source>
</evidence>
<comment type="subcellular location">
    <subcellularLocation>
        <location evidence="1">Cell membrane</location>
        <topology evidence="1">Multi-pass membrane protein</topology>
    </subcellularLocation>
</comment>
<comment type="caution">
    <text evidence="10">The sequence shown here is derived from an EMBL/GenBank/DDBJ whole genome shotgun (WGS) entry which is preliminary data.</text>
</comment>
<feature type="transmembrane region" description="Helical" evidence="7">
    <location>
        <begin position="40"/>
        <end position="62"/>
    </location>
</feature>
<dbReference type="PROSITE" id="PS50929">
    <property type="entry name" value="ABC_TM1F"/>
    <property type="match status" value="1"/>
</dbReference>
<evidence type="ECO:0000256" key="6">
    <source>
        <dbReference type="ARBA" id="ARBA00023136"/>
    </source>
</evidence>
<dbReference type="Gene3D" id="3.40.50.300">
    <property type="entry name" value="P-loop containing nucleotide triphosphate hydrolases"/>
    <property type="match status" value="1"/>
</dbReference>
<keyword evidence="6 7" id="KW-0472">Membrane</keyword>
<dbReference type="InterPro" id="IPR003593">
    <property type="entry name" value="AAA+_ATPase"/>
</dbReference>
<evidence type="ECO:0000256" key="4">
    <source>
        <dbReference type="ARBA" id="ARBA00022840"/>
    </source>
</evidence>
<evidence type="ECO:0000256" key="7">
    <source>
        <dbReference type="SAM" id="Phobius"/>
    </source>
</evidence>
<dbReference type="CDD" id="cd07346">
    <property type="entry name" value="ABC_6TM_exporters"/>
    <property type="match status" value="1"/>
</dbReference>
<keyword evidence="5 7" id="KW-1133">Transmembrane helix</keyword>
<evidence type="ECO:0000313" key="10">
    <source>
        <dbReference type="EMBL" id="MDC7677576.1"/>
    </source>
</evidence>
<dbReference type="EMBL" id="JAQQKV010000004">
    <property type="protein sequence ID" value="MDC7677576.1"/>
    <property type="molecule type" value="Genomic_DNA"/>
</dbReference>
<protein>
    <submittedName>
        <fullName evidence="10">ABC transporter ATP-binding protein</fullName>
    </submittedName>
</protein>
<dbReference type="InterPro" id="IPR011527">
    <property type="entry name" value="ABC1_TM_dom"/>
</dbReference>
<name>A0ABT5HN44_9CAUL</name>
<dbReference type="SUPFAM" id="SSF52540">
    <property type="entry name" value="P-loop containing nucleoside triphosphate hydrolases"/>
    <property type="match status" value="1"/>
</dbReference>
<feature type="transmembrane region" description="Helical" evidence="7">
    <location>
        <begin position="189"/>
        <end position="208"/>
    </location>
</feature>
<dbReference type="PROSITE" id="PS50893">
    <property type="entry name" value="ABC_TRANSPORTER_2"/>
    <property type="match status" value="1"/>
</dbReference>
<dbReference type="InterPro" id="IPR017871">
    <property type="entry name" value="ABC_transporter-like_CS"/>
</dbReference>
<evidence type="ECO:0000259" key="8">
    <source>
        <dbReference type="PROSITE" id="PS50893"/>
    </source>
</evidence>
<dbReference type="Proteomes" id="UP001218579">
    <property type="component" value="Unassembled WGS sequence"/>
</dbReference>
<dbReference type="PANTHER" id="PTHR43394:SF1">
    <property type="entry name" value="ATP-BINDING CASSETTE SUB-FAMILY B MEMBER 10, MITOCHONDRIAL"/>
    <property type="match status" value="1"/>
</dbReference>
<feature type="transmembrane region" description="Helical" evidence="7">
    <location>
        <begin position="161"/>
        <end position="183"/>
    </location>
</feature>
<dbReference type="PANTHER" id="PTHR43394">
    <property type="entry name" value="ATP-DEPENDENT PERMEASE MDL1, MITOCHONDRIAL"/>
    <property type="match status" value="1"/>
</dbReference>
<dbReference type="SUPFAM" id="SSF90123">
    <property type="entry name" value="ABC transporter transmembrane region"/>
    <property type="match status" value="1"/>
</dbReference>
<dbReference type="InterPro" id="IPR039421">
    <property type="entry name" value="Type_1_exporter"/>
</dbReference>
<feature type="transmembrane region" description="Helical" evidence="7">
    <location>
        <begin position="88"/>
        <end position="110"/>
    </location>
</feature>
<dbReference type="InterPro" id="IPR027417">
    <property type="entry name" value="P-loop_NTPase"/>
</dbReference>
<keyword evidence="2 7" id="KW-0812">Transmembrane</keyword>
<feature type="domain" description="ABC transporter" evidence="8">
    <location>
        <begin position="366"/>
        <end position="606"/>
    </location>
</feature>
<evidence type="ECO:0000256" key="5">
    <source>
        <dbReference type="ARBA" id="ARBA00022989"/>
    </source>
</evidence>
<dbReference type="InterPro" id="IPR036640">
    <property type="entry name" value="ABC1_TM_sf"/>
</dbReference>
<keyword evidence="11" id="KW-1185">Reference proteome</keyword>
<dbReference type="PROSITE" id="PS00211">
    <property type="entry name" value="ABC_TRANSPORTER_1"/>
    <property type="match status" value="1"/>
</dbReference>